<comment type="subcellular location">
    <subcellularLocation>
        <location evidence="1">Cell membrane</location>
        <topology evidence="1">Multi-pass membrane protein</topology>
    </subcellularLocation>
</comment>
<dbReference type="PANTHER" id="PTHR30294:SF29">
    <property type="entry name" value="MULTIDRUG ABC TRANSPORTER PERMEASE YBHS-RELATED"/>
    <property type="match status" value="1"/>
</dbReference>
<feature type="domain" description="ABC-2 type transporter transmembrane" evidence="7">
    <location>
        <begin position="4"/>
        <end position="330"/>
    </location>
</feature>
<protein>
    <submittedName>
        <fullName evidence="8">Sodium ABC transporter permease</fullName>
    </submittedName>
</protein>
<dbReference type="Pfam" id="PF12698">
    <property type="entry name" value="ABC2_membrane_3"/>
    <property type="match status" value="1"/>
</dbReference>
<evidence type="ECO:0000256" key="4">
    <source>
        <dbReference type="ARBA" id="ARBA00022989"/>
    </source>
</evidence>
<evidence type="ECO:0000313" key="8">
    <source>
        <dbReference type="EMBL" id="ORI96309.1"/>
    </source>
</evidence>
<feature type="transmembrane region" description="Helical" evidence="6">
    <location>
        <begin position="259"/>
        <end position="277"/>
    </location>
</feature>
<keyword evidence="2" id="KW-1003">Cell membrane</keyword>
<evidence type="ECO:0000256" key="1">
    <source>
        <dbReference type="ARBA" id="ARBA00004651"/>
    </source>
</evidence>
<dbReference type="GO" id="GO:0005886">
    <property type="term" value="C:plasma membrane"/>
    <property type="evidence" value="ECO:0007669"/>
    <property type="project" value="UniProtKB-SubCell"/>
</dbReference>
<comment type="caution">
    <text evidence="8">The sequence shown here is derived from an EMBL/GenBank/DDBJ whole genome shotgun (WGS) entry which is preliminary data.</text>
</comment>
<feature type="non-terminal residue" evidence="8">
    <location>
        <position position="1"/>
    </location>
</feature>
<dbReference type="PANTHER" id="PTHR30294">
    <property type="entry name" value="MEMBRANE COMPONENT OF ABC TRANSPORTER YHHJ-RELATED"/>
    <property type="match status" value="1"/>
</dbReference>
<gene>
    <name evidence="8" type="ORF">BMR96_10570</name>
</gene>
<evidence type="ECO:0000313" key="9">
    <source>
        <dbReference type="Proteomes" id="UP000192288"/>
    </source>
</evidence>
<evidence type="ECO:0000256" key="5">
    <source>
        <dbReference type="ARBA" id="ARBA00023136"/>
    </source>
</evidence>
<dbReference type="InterPro" id="IPR013525">
    <property type="entry name" value="ABC2_TM"/>
</dbReference>
<keyword evidence="4 6" id="KW-1133">Transmembrane helix</keyword>
<feature type="transmembrane region" description="Helical" evidence="6">
    <location>
        <begin position="224"/>
        <end position="247"/>
    </location>
</feature>
<organism evidence="8 9">
    <name type="scientific">Leuconostoc pseudomesenteroides</name>
    <dbReference type="NCBI Taxonomy" id="33968"/>
    <lineage>
        <taxon>Bacteria</taxon>
        <taxon>Bacillati</taxon>
        <taxon>Bacillota</taxon>
        <taxon>Bacilli</taxon>
        <taxon>Lactobacillales</taxon>
        <taxon>Lactobacillaceae</taxon>
        <taxon>Leuconostoc</taxon>
    </lineage>
</organism>
<reference evidence="8 9" key="1">
    <citation type="journal article" date="2017" name="Front. Microbiol.">
        <title>Genomic Characterization of Dairy Associated Leuconostoc Species and Diversity of Leuconostocs in Undefined Mixed Mesophilic Starter Cultures.</title>
        <authorList>
            <person name="Frantzen C.A."/>
            <person name="Kot W."/>
            <person name="Pedersen T.B."/>
            <person name="Ardo Y.M."/>
            <person name="Broadbent J.R."/>
            <person name="Neve H."/>
            <person name="Hansen L.H."/>
            <person name="Dal Bello F."/>
            <person name="Ostlie H.M."/>
            <person name="Kleppen H.P."/>
            <person name="Vogensen F.K."/>
            <person name="Holo H."/>
        </authorList>
    </citation>
    <scope>NUCLEOTIDE SEQUENCE [LARGE SCALE GENOMIC DNA]</scope>
    <source>
        <strain evidence="8 9">LMGCF08</strain>
    </source>
</reference>
<proteinExistence type="predicted"/>
<dbReference type="InterPro" id="IPR051449">
    <property type="entry name" value="ABC-2_transporter_component"/>
</dbReference>
<dbReference type="EMBL" id="MPLS01000167">
    <property type="protein sequence ID" value="ORI96309.1"/>
    <property type="molecule type" value="Genomic_DNA"/>
</dbReference>
<evidence type="ECO:0000256" key="6">
    <source>
        <dbReference type="SAM" id="Phobius"/>
    </source>
</evidence>
<feature type="transmembrane region" description="Helical" evidence="6">
    <location>
        <begin position="310"/>
        <end position="331"/>
    </location>
</feature>
<dbReference type="GO" id="GO:0140359">
    <property type="term" value="F:ABC-type transporter activity"/>
    <property type="evidence" value="ECO:0007669"/>
    <property type="project" value="InterPro"/>
</dbReference>
<accession>A0A1X0VAY5</accession>
<dbReference type="RefSeq" id="WP_084058418.1">
    <property type="nucleotide sequence ID" value="NZ_MPLS01000167.1"/>
</dbReference>
<sequence>GNTTPNIAVVGNQEVRSILVQSEKELDIHVSNITNEKKANIALQNEKLDGVLTVNKNEATITTQPKSEQIPKEKITAILGNLSRSQKATQYGLTAEQTADLVQPYNLKSVVKQAKQSTNSGNTESANQLIASAIGIITIIIVTWYTSMIANAIANEKSSRIMEILLAATSARVQYFGKIIGIFALVTTHLLIYVIAGFTTFNFFKENSFVKVLASNLNGVTLSFIIYAVIFVLVSVALYLVLTSMIASLINDNAQVQQAIQPISMIAMVGYVFNFIMTQMPNNLLIRILSYIPFASQSMMPIRLVTHTEGWPAAISALLIAVITLFLLLWFGQGIYARNVLSYSDEPIMKQLASRLRHK</sequence>
<evidence type="ECO:0000256" key="2">
    <source>
        <dbReference type="ARBA" id="ARBA00022475"/>
    </source>
</evidence>
<dbReference type="Proteomes" id="UP000192288">
    <property type="component" value="Unassembled WGS sequence"/>
</dbReference>
<evidence type="ECO:0000259" key="7">
    <source>
        <dbReference type="Pfam" id="PF12698"/>
    </source>
</evidence>
<keyword evidence="3 6" id="KW-0812">Transmembrane</keyword>
<dbReference type="AlphaFoldDB" id="A0A1X0VAY5"/>
<keyword evidence="5 6" id="KW-0472">Membrane</keyword>
<name>A0A1X0VAY5_LEUPS</name>
<evidence type="ECO:0000256" key="3">
    <source>
        <dbReference type="ARBA" id="ARBA00022692"/>
    </source>
</evidence>
<feature type="transmembrane region" description="Helical" evidence="6">
    <location>
        <begin position="175"/>
        <end position="204"/>
    </location>
</feature>
<feature type="transmembrane region" description="Helical" evidence="6">
    <location>
        <begin position="129"/>
        <end position="154"/>
    </location>
</feature>